<keyword evidence="3 6" id="KW-1133">Transmembrane helix</keyword>
<dbReference type="Proteomes" id="UP000244855">
    <property type="component" value="Unassembled WGS sequence"/>
</dbReference>
<evidence type="ECO:0000259" key="7">
    <source>
        <dbReference type="Pfam" id="PF20684"/>
    </source>
</evidence>
<gene>
    <name evidence="8" type="ORF">DM02DRAFT_690005</name>
</gene>
<dbReference type="Pfam" id="PF20684">
    <property type="entry name" value="Fung_rhodopsin"/>
    <property type="match status" value="1"/>
</dbReference>
<dbReference type="PANTHER" id="PTHR33048">
    <property type="entry name" value="PTH11-LIKE INTEGRAL MEMBRANE PROTEIN (AFU_ORTHOLOGUE AFUA_5G11245)"/>
    <property type="match status" value="1"/>
</dbReference>
<evidence type="ECO:0000256" key="4">
    <source>
        <dbReference type="ARBA" id="ARBA00023136"/>
    </source>
</evidence>
<sequence length="368" mass="41010">MSAAIPTVEELMALPPEYLAEDQGGKLLQTSIAFLILVPLFFGFFVTSRIVHGSKDTWDVWVLSTISVLTCVSLCILGIFLVIDAGTGRHVAYHLLTDPSKITQYLALQTAIEFIYCIAISTPKLQLLLLYLKIFRVGTHRILRWIAWATMVCVILQWLIVGVIVWASICRPLRFKWDKSINGTCADLLAAYRYVSVPNILTDLVILVLPMSTVKNLHVSTLRKIGIFLTFLTGSAGIVVSIIRFVGFYTIDLFADVTYHSTVTMLLTIAEPSVYTICSMMPYSTPLMRAMFQDSAVHRVFSKIHTSIMGSTNNKYGKRSYPTHEQSVNGYSVKATSSGPQEIPEDRVGFIELVDTIDVRSDRKPGLA</sequence>
<evidence type="ECO:0000256" key="3">
    <source>
        <dbReference type="ARBA" id="ARBA00022989"/>
    </source>
</evidence>
<keyword evidence="4 6" id="KW-0472">Membrane</keyword>
<protein>
    <recommendedName>
        <fullName evidence="7">Rhodopsin domain-containing protein</fullName>
    </recommendedName>
</protein>
<evidence type="ECO:0000256" key="2">
    <source>
        <dbReference type="ARBA" id="ARBA00022692"/>
    </source>
</evidence>
<feature type="transmembrane region" description="Helical" evidence="6">
    <location>
        <begin position="225"/>
        <end position="251"/>
    </location>
</feature>
<accession>A0A2V1DBW7</accession>
<comment type="similarity">
    <text evidence="5">Belongs to the SAT4 family.</text>
</comment>
<feature type="transmembrane region" description="Helical" evidence="6">
    <location>
        <begin position="60"/>
        <end position="82"/>
    </location>
</feature>
<evidence type="ECO:0000313" key="9">
    <source>
        <dbReference type="Proteomes" id="UP000244855"/>
    </source>
</evidence>
<dbReference type="AlphaFoldDB" id="A0A2V1DBW7"/>
<dbReference type="PANTHER" id="PTHR33048:SF156">
    <property type="entry name" value="INTEGRAL MEMBRANE PROTEIN"/>
    <property type="match status" value="1"/>
</dbReference>
<proteinExistence type="inferred from homology"/>
<feature type="transmembrane region" description="Helical" evidence="6">
    <location>
        <begin position="142"/>
        <end position="169"/>
    </location>
</feature>
<feature type="domain" description="Rhodopsin" evidence="7">
    <location>
        <begin position="47"/>
        <end position="289"/>
    </location>
</feature>
<dbReference type="InterPro" id="IPR052337">
    <property type="entry name" value="SAT4-like"/>
</dbReference>
<dbReference type="GO" id="GO:0016020">
    <property type="term" value="C:membrane"/>
    <property type="evidence" value="ECO:0007669"/>
    <property type="project" value="UniProtKB-SubCell"/>
</dbReference>
<evidence type="ECO:0000256" key="5">
    <source>
        <dbReference type="ARBA" id="ARBA00038359"/>
    </source>
</evidence>
<reference evidence="8 9" key="1">
    <citation type="journal article" date="2018" name="Sci. Rep.">
        <title>Comparative genomics provides insights into the lifestyle and reveals functional heterogeneity of dark septate endophytic fungi.</title>
        <authorList>
            <person name="Knapp D.G."/>
            <person name="Nemeth J.B."/>
            <person name="Barry K."/>
            <person name="Hainaut M."/>
            <person name="Henrissat B."/>
            <person name="Johnson J."/>
            <person name="Kuo A."/>
            <person name="Lim J.H.P."/>
            <person name="Lipzen A."/>
            <person name="Nolan M."/>
            <person name="Ohm R.A."/>
            <person name="Tamas L."/>
            <person name="Grigoriev I.V."/>
            <person name="Spatafora J.W."/>
            <person name="Nagy L.G."/>
            <person name="Kovacs G.M."/>
        </authorList>
    </citation>
    <scope>NUCLEOTIDE SEQUENCE [LARGE SCALE GENOMIC DNA]</scope>
    <source>
        <strain evidence="8 9">DSE2036</strain>
    </source>
</reference>
<organism evidence="8 9">
    <name type="scientific">Periconia macrospinosa</name>
    <dbReference type="NCBI Taxonomy" id="97972"/>
    <lineage>
        <taxon>Eukaryota</taxon>
        <taxon>Fungi</taxon>
        <taxon>Dikarya</taxon>
        <taxon>Ascomycota</taxon>
        <taxon>Pezizomycotina</taxon>
        <taxon>Dothideomycetes</taxon>
        <taxon>Pleosporomycetidae</taxon>
        <taxon>Pleosporales</taxon>
        <taxon>Massarineae</taxon>
        <taxon>Periconiaceae</taxon>
        <taxon>Periconia</taxon>
    </lineage>
</organism>
<dbReference type="OrthoDB" id="5329176at2759"/>
<feature type="transmembrane region" description="Helical" evidence="6">
    <location>
        <begin position="189"/>
        <end position="213"/>
    </location>
</feature>
<keyword evidence="9" id="KW-1185">Reference proteome</keyword>
<comment type="subcellular location">
    <subcellularLocation>
        <location evidence="1">Membrane</location>
        <topology evidence="1">Multi-pass membrane protein</topology>
    </subcellularLocation>
</comment>
<feature type="transmembrane region" description="Helical" evidence="6">
    <location>
        <begin position="102"/>
        <end position="121"/>
    </location>
</feature>
<dbReference type="EMBL" id="KZ805493">
    <property type="protein sequence ID" value="PVH95531.1"/>
    <property type="molecule type" value="Genomic_DNA"/>
</dbReference>
<dbReference type="InterPro" id="IPR049326">
    <property type="entry name" value="Rhodopsin_dom_fungi"/>
</dbReference>
<name>A0A2V1DBW7_9PLEO</name>
<evidence type="ECO:0000256" key="1">
    <source>
        <dbReference type="ARBA" id="ARBA00004141"/>
    </source>
</evidence>
<feature type="transmembrane region" description="Helical" evidence="6">
    <location>
        <begin position="27"/>
        <end position="48"/>
    </location>
</feature>
<keyword evidence="2 6" id="KW-0812">Transmembrane</keyword>
<evidence type="ECO:0000256" key="6">
    <source>
        <dbReference type="SAM" id="Phobius"/>
    </source>
</evidence>
<dbReference type="STRING" id="97972.A0A2V1DBW7"/>
<evidence type="ECO:0000313" key="8">
    <source>
        <dbReference type="EMBL" id="PVH95531.1"/>
    </source>
</evidence>
<feature type="transmembrane region" description="Helical" evidence="6">
    <location>
        <begin position="263"/>
        <end position="283"/>
    </location>
</feature>